<evidence type="ECO:0000313" key="10">
    <source>
        <dbReference type="Proteomes" id="UP000193200"/>
    </source>
</evidence>
<feature type="region of interest" description="Disordered" evidence="7">
    <location>
        <begin position="1"/>
        <end position="24"/>
    </location>
</feature>
<keyword evidence="5" id="KW-0460">Magnesium</keyword>
<name>A0A1Y5SS59_9PROT</name>
<comment type="cofactor">
    <cofactor evidence="1">
        <name>Mn(2+)</name>
        <dbReference type="ChEBI" id="CHEBI:29035"/>
    </cofactor>
</comment>
<dbReference type="Gene3D" id="3.90.79.10">
    <property type="entry name" value="Nucleoside Triphosphate Pyrophosphohydrolase"/>
    <property type="match status" value="1"/>
</dbReference>
<dbReference type="InParanoid" id="A0A1Y5SS59"/>
<evidence type="ECO:0000256" key="3">
    <source>
        <dbReference type="ARBA" id="ARBA00022723"/>
    </source>
</evidence>
<accession>A0A1Y5SS59</accession>
<dbReference type="GO" id="GO:0046872">
    <property type="term" value="F:metal ion binding"/>
    <property type="evidence" value="ECO:0007669"/>
    <property type="project" value="UniProtKB-KW"/>
</dbReference>
<dbReference type="PROSITE" id="PS51462">
    <property type="entry name" value="NUDIX"/>
    <property type="match status" value="1"/>
</dbReference>
<evidence type="ECO:0000256" key="7">
    <source>
        <dbReference type="SAM" id="MobiDB-lite"/>
    </source>
</evidence>
<comment type="cofactor">
    <cofactor evidence="2">
        <name>Mg(2+)</name>
        <dbReference type="ChEBI" id="CHEBI:18420"/>
    </cofactor>
</comment>
<dbReference type="CDD" id="cd18870">
    <property type="entry name" value="NUDIX_AcylCoAdiphos_Nudt19"/>
    <property type="match status" value="1"/>
</dbReference>
<dbReference type="Proteomes" id="UP000193200">
    <property type="component" value="Unassembled WGS sequence"/>
</dbReference>
<evidence type="ECO:0000256" key="4">
    <source>
        <dbReference type="ARBA" id="ARBA00022801"/>
    </source>
</evidence>
<keyword evidence="10" id="KW-1185">Reference proteome</keyword>
<dbReference type="EMBL" id="FWFR01000001">
    <property type="protein sequence ID" value="SLN44018.1"/>
    <property type="molecule type" value="Genomic_DNA"/>
</dbReference>
<evidence type="ECO:0000259" key="8">
    <source>
        <dbReference type="PROSITE" id="PS51462"/>
    </source>
</evidence>
<dbReference type="InterPro" id="IPR039121">
    <property type="entry name" value="NUDT19"/>
</dbReference>
<keyword evidence="6" id="KW-0464">Manganese</keyword>
<organism evidence="9 10">
    <name type="scientific">Oceanibacterium hippocampi</name>
    <dbReference type="NCBI Taxonomy" id="745714"/>
    <lineage>
        <taxon>Bacteria</taxon>
        <taxon>Pseudomonadati</taxon>
        <taxon>Pseudomonadota</taxon>
        <taxon>Alphaproteobacteria</taxon>
        <taxon>Sneathiellales</taxon>
        <taxon>Sneathiellaceae</taxon>
        <taxon>Oceanibacterium</taxon>
    </lineage>
</organism>
<dbReference type="PANTHER" id="PTHR12318">
    <property type="entry name" value="TESTOSTERONE-REGULATED PROTEIN RP2"/>
    <property type="match status" value="1"/>
</dbReference>
<sequence>MTRAFTGVVRPDSPPSTDPAPRPRDAATLVLHRRGADGRPEVLMGLRHGKHRFMPDQMVFPGGRVDATDSRFRAGDAPREDVLARLQRSTRPGRARALALAAVRELYEETGLRLARPGDPPRGKVPENWREFCAGGYLPALDRLDYVGRAITPPIRPIRFDVRFFLAEAREAIGEPAPTGEFTELVWVPIEEHENAKETLIVTRIMLGVVREMIANPPAPDPARPVPLFRMRHGRREFTEE</sequence>
<dbReference type="OrthoDB" id="9805905at2"/>
<gene>
    <name evidence="9" type="ORF">OCH7691_01850</name>
</gene>
<proteinExistence type="predicted"/>
<keyword evidence="3" id="KW-0479">Metal-binding</keyword>
<protein>
    <submittedName>
        <fullName evidence="9">NUDIX domain protein</fullName>
    </submittedName>
</protein>
<evidence type="ECO:0000313" key="9">
    <source>
        <dbReference type="EMBL" id="SLN44018.1"/>
    </source>
</evidence>
<dbReference type="AlphaFoldDB" id="A0A1Y5SS59"/>
<dbReference type="RefSeq" id="WP_085883077.1">
    <property type="nucleotide sequence ID" value="NZ_FWFR01000001.1"/>
</dbReference>
<evidence type="ECO:0000256" key="5">
    <source>
        <dbReference type="ARBA" id="ARBA00022842"/>
    </source>
</evidence>
<dbReference type="GO" id="GO:0016818">
    <property type="term" value="F:hydrolase activity, acting on acid anhydrides, in phosphorus-containing anhydrides"/>
    <property type="evidence" value="ECO:0007669"/>
    <property type="project" value="InterPro"/>
</dbReference>
<dbReference type="InterPro" id="IPR000086">
    <property type="entry name" value="NUDIX_hydrolase_dom"/>
</dbReference>
<dbReference type="SUPFAM" id="SSF55811">
    <property type="entry name" value="Nudix"/>
    <property type="match status" value="1"/>
</dbReference>
<dbReference type="PANTHER" id="PTHR12318:SF0">
    <property type="entry name" value="ACYL-COENZYME A DIPHOSPHATASE NUDT19"/>
    <property type="match status" value="1"/>
</dbReference>
<evidence type="ECO:0000256" key="2">
    <source>
        <dbReference type="ARBA" id="ARBA00001946"/>
    </source>
</evidence>
<feature type="domain" description="Nudix hydrolase" evidence="8">
    <location>
        <begin position="21"/>
        <end position="214"/>
    </location>
</feature>
<reference evidence="9 10" key="1">
    <citation type="submission" date="2017-03" db="EMBL/GenBank/DDBJ databases">
        <authorList>
            <person name="Afonso C.L."/>
            <person name="Miller P.J."/>
            <person name="Scott M.A."/>
            <person name="Spackman E."/>
            <person name="Goraichik I."/>
            <person name="Dimitrov K.M."/>
            <person name="Suarez D.L."/>
            <person name="Swayne D.E."/>
        </authorList>
    </citation>
    <scope>NUCLEOTIDE SEQUENCE [LARGE SCALE GENOMIC DNA]</scope>
    <source>
        <strain evidence="9 10">CECT 7691</strain>
    </source>
</reference>
<evidence type="ECO:0000256" key="6">
    <source>
        <dbReference type="ARBA" id="ARBA00023211"/>
    </source>
</evidence>
<dbReference type="InterPro" id="IPR015797">
    <property type="entry name" value="NUDIX_hydrolase-like_dom_sf"/>
</dbReference>
<keyword evidence="4" id="KW-0378">Hydrolase</keyword>
<evidence type="ECO:0000256" key="1">
    <source>
        <dbReference type="ARBA" id="ARBA00001936"/>
    </source>
</evidence>